<evidence type="ECO:0000256" key="1">
    <source>
        <dbReference type="SAM" id="SignalP"/>
    </source>
</evidence>
<evidence type="ECO:0000259" key="2">
    <source>
        <dbReference type="PROSITE" id="PS50041"/>
    </source>
</evidence>
<dbReference type="PROSITE" id="PS50041">
    <property type="entry name" value="C_TYPE_LECTIN_2"/>
    <property type="match status" value="1"/>
</dbReference>
<protein>
    <recommendedName>
        <fullName evidence="2">C-type lectin domain-containing protein</fullName>
    </recommendedName>
</protein>
<keyword evidence="4" id="KW-1185">Reference proteome</keyword>
<gene>
    <name evidence="3" type="ORF">RRG08_028500</name>
</gene>
<dbReference type="Pfam" id="PF00059">
    <property type="entry name" value="Lectin_C"/>
    <property type="match status" value="1"/>
</dbReference>
<reference evidence="3" key="1">
    <citation type="journal article" date="2023" name="G3 (Bethesda)">
        <title>A reference genome for the long-term kleptoplast-retaining sea slug Elysia crispata morphotype clarki.</title>
        <authorList>
            <person name="Eastman K.E."/>
            <person name="Pendleton A.L."/>
            <person name="Shaikh M.A."/>
            <person name="Suttiyut T."/>
            <person name="Ogas R."/>
            <person name="Tomko P."/>
            <person name="Gavelis G."/>
            <person name="Widhalm J.R."/>
            <person name="Wisecaver J.H."/>
        </authorList>
    </citation>
    <scope>NUCLEOTIDE SEQUENCE</scope>
    <source>
        <strain evidence="3">ECLA1</strain>
    </source>
</reference>
<keyword evidence="1" id="KW-0732">Signal</keyword>
<evidence type="ECO:0000313" key="4">
    <source>
        <dbReference type="Proteomes" id="UP001283361"/>
    </source>
</evidence>
<dbReference type="SMART" id="SM00034">
    <property type="entry name" value="CLECT"/>
    <property type="match status" value="1"/>
</dbReference>
<dbReference type="EMBL" id="JAWDGP010003881">
    <property type="protein sequence ID" value="KAK3769833.1"/>
    <property type="molecule type" value="Genomic_DNA"/>
</dbReference>
<dbReference type="InterPro" id="IPR001304">
    <property type="entry name" value="C-type_lectin-like"/>
</dbReference>
<dbReference type="InterPro" id="IPR050111">
    <property type="entry name" value="C-type_lectin/snaclec_domain"/>
</dbReference>
<feature type="chain" id="PRO_5042211567" description="C-type lectin domain-containing protein" evidence="1">
    <location>
        <begin position="20"/>
        <end position="164"/>
    </location>
</feature>
<evidence type="ECO:0000313" key="3">
    <source>
        <dbReference type="EMBL" id="KAK3769833.1"/>
    </source>
</evidence>
<feature type="domain" description="C-type lectin" evidence="2">
    <location>
        <begin position="30"/>
        <end position="152"/>
    </location>
</feature>
<dbReference type="Proteomes" id="UP001283361">
    <property type="component" value="Unassembled WGS sequence"/>
</dbReference>
<dbReference type="AlphaFoldDB" id="A0AAE0ZIA6"/>
<dbReference type="CDD" id="cd00037">
    <property type="entry name" value="CLECT"/>
    <property type="match status" value="1"/>
</dbReference>
<name>A0AAE0ZIA6_9GAST</name>
<dbReference type="PANTHER" id="PTHR22803">
    <property type="entry name" value="MANNOSE, PHOSPHOLIPASE, LECTIN RECEPTOR RELATED"/>
    <property type="match status" value="1"/>
</dbReference>
<dbReference type="SUPFAM" id="SSF56436">
    <property type="entry name" value="C-type lectin-like"/>
    <property type="match status" value="1"/>
</dbReference>
<proteinExistence type="predicted"/>
<comment type="caution">
    <text evidence="3">The sequence shown here is derived from an EMBL/GenBank/DDBJ whole genome shotgun (WGS) entry which is preliminary data.</text>
</comment>
<dbReference type="InterPro" id="IPR016187">
    <property type="entry name" value="CTDL_fold"/>
</dbReference>
<dbReference type="Gene3D" id="3.10.100.10">
    <property type="entry name" value="Mannose-Binding Protein A, subunit A"/>
    <property type="match status" value="1"/>
</dbReference>
<sequence>MLLLISLFLTTGLFTASSAKLTCPSGWVSYSKSCYKVYHLSDTSYDDMRFRKADLFCGFRGGMLAEINSENENNFIKSFLANRTDITHGVWIGLRKMWGQFWMWDHSWDDVIFSDWADHQGTQEGLCGGMFRKYKYSWAPEECLPDKEMSCLCEKKLRHSNYWD</sequence>
<organism evidence="3 4">
    <name type="scientific">Elysia crispata</name>
    <name type="common">lettuce slug</name>
    <dbReference type="NCBI Taxonomy" id="231223"/>
    <lineage>
        <taxon>Eukaryota</taxon>
        <taxon>Metazoa</taxon>
        <taxon>Spiralia</taxon>
        <taxon>Lophotrochozoa</taxon>
        <taxon>Mollusca</taxon>
        <taxon>Gastropoda</taxon>
        <taxon>Heterobranchia</taxon>
        <taxon>Euthyneura</taxon>
        <taxon>Panpulmonata</taxon>
        <taxon>Sacoglossa</taxon>
        <taxon>Placobranchoidea</taxon>
        <taxon>Plakobranchidae</taxon>
        <taxon>Elysia</taxon>
    </lineage>
</organism>
<accession>A0AAE0ZIA6</accession>
<dbReference type="InterPro" id="IPR016186">
    <property type="entry name" value="C-type_lectin-like/link_sf"/>
</dbReference>
<feature type="signal peptide" evidence="1">
    <location>
        <begin position="1"/>
        <end position="19"/>
    </location>
</feature>